<comment type="caution">
    <text evidence="13">The sequence shown here is derived from an EMBL/GenBank/DDBJ whole genome shotgun (WGS) entry which is preliminary data.</text>
</comment>
<comment type="similarity">
    <text evidence="8 9">Belongs to the TonB-dependent receptor family.</text>
</comment>
<reference evidence="13" key="1">
    <citation type="submission" date="2020-08" db="EMBL/GenBank/DDBJ databases">
        <title>Genome public.</title>
        <authorList>
            <person name="Liu C."/>
            <person name="Sun Q."/>
        </authorList>
    </citation>
    <scope>NUCLEOTIDE SEQUENCE</scope>
    <source>
        <strain evidence="13">N12</strain>
    </source>
</reference>
<dbReference type="FunFam" id="2.60.40.1120:FF:000003">
    <property type="entry name" value="Outer membrane protein Omp121"/>
    <property type="match status" value="1"/>
</dbReference>
<evidence type="ECO:0000313" key="14">
    <source>
        <dbReference type="Proteomes" id="UP000651085"/>
    </source>
</evidence>
<accession>A0A926IQT5</accession>
<dbReference type="InterPro" id="IPR023997">
    <property type="entry name" value="TonB-dep_OMP_SusC/RagA_CS"/>
</dbReference>
<dbReference type="SUPFAM" id="SSF56935">
    <property type="entry name" value="Porins"/>
    <property type="match status" value="1"/>
</dbReference>
<dbReference type="InterPro" id="IPR037066">
    <property type="entry name" value="Plug_dom_sf"/>
</dbReference>
<sequence length="1109" mass="122499">MKLWLFLLLTGTLQLVASNTKAQDAVIKLPSQSLSVGNLISEIEKQTDYLVVYSNREINTERQINVKNTSAQVMTLLKEAFAKTEIGYEFENDYILLANKAKTDAIQQQKDRKIEGTVTDAAGEPIIGANVSVVGSQSIGTITDLDGKFSLKVPEDCTLHVSYIGYIVQNVDIKGKSFVKVVLKEDTKTLDEIVVVGYGTMKKSDITGSLSSVKVDELKEGVSTSVDQMLFGKSAGVTVVQNSGEPGGGYSINIRGASSINAGVSPLYVIDGIPIDNSRAIDQGSISGFNSSRTPRNPLASINPADIESIEILKDASATAIYGSRGANGVILVTTRGGSSEKMKVSYSGSFGVQTPARRLDLLNATDYKRVMNEIIDAGTGEEGNRVGDIANNGAGTDWQDEVTRNAITHEHQLSFSGGTSKTFYYASFNYTKQDGIVKNTSFERWGARLNLKSDISSKLTLGMNVTGSYMKDQFVADGYGVNKDAGVLYAAYNFDPTLPVWGEDGAYATSSLLSVDNPVAIQEGMSSRSDTYRILASAYAEYHITKDLFAKLNVGTDFLNENRKNFNSSLCEFGRDNGGVGSNQNGEKTNYIVEGTVNYNKTIKQHSFGALFGLSYQRFSNSSMNMRAASFPDESLGADNLTAGAQDTYRLSNSSTGNRLASYIGRVNYSFDDRYLMTATFRADGSSRFGKNNRFGYFPSTALAWKISNESFMKDIRAITSMKIRASWGRTGNQDIGNYPSLTTYSVANAAVWGDKKINGIQPSKMPNPDLKWETTDQFNVGLDFGFFNNRITGGVDYFWKKTTDMLLQLPVDQTTGYTSKLSNIGRIDNRGLEIFLNTVNIHAGDFKWTSDVTFSAMKNEVKSLGSVDEIIIGAGYLHVDQVAIRKPGYPLNAYYGWEVAGVWQEKDDYSKMKEKFVPGELKYVDQNGDGYINDADRVVLGDSFPDFSWSFGNTFSYKNLDLYVFFEGVQGVEMLNGNLIDNYFPLSFRRNKFSELYLNRWTPENPTNQYPSFVDPLAHGRKVVNSRTLSDASYVRLKTIRLSYTFPKFSKFISSLQVYATAENVFTFTDYIGLDPTVNSNSNVNFRMDFNSYPSARTYMFGVKLDF</sequence>
<evidence type="ECO:0000256" key="7">
    <source>
        <dbReference type="ARBA" id="ARBA00023237"/>
    </source>
</evidence>
<keyword evidence="3 8" id="KW-1134">Transmembrane beta strand</keyword>
<protein>
    <submittedName>
        <fullName evidence="13">TonB-dependent receptor</fullName>
    </submittedName>
</protein>
<dbReference type="PROSITE" id="PS52016">
    <property type="entry name" value="TONB_DEPENDENT_REC_3"/>
    <property type="match status" value="1"/>
</dbReference>
<evidence type="ECO:0000256" key="4">
    <source>
        <dbReference type="ARBA" id="ARBA00022692"/>
    </source>
</evidence>
<dbReference type="Pfam" id="PF00593">
    <property type="entry name" value="TonB_dep_Rec_b-barrel"/>
    <property type="match status" value="1"/>
</dbReference>
<dbReference type="InterPro" id="IPR023996">
    <property type="entry name" value="TonB-dep_OMP_SusC/RagA"/>
</dbReference>
<dbReference type="Pfam" id="PF07715">
    <property type="entry name" value="Plug"/>
    <property type="match status" value="1"/>
</dbReference>
<evidence type="ECO:0000313" key="13">
    <source>
        <dbReference type="EMBL" id="MBC8593023.1"/>
    </source>
</evidence>
<dbReference type="Proteomes" id="UP000651085">
    <property type="component" value="Unassembled WGS sequence"/>
</dbReference>
<organism evidence="13 14">
    <name type="scientific">Jilunia laotingensis</name>
    <dbReference type="NCBI Taxonomy" id="2763675"/>
    <lineage>
        <taxon>Bacteria</taxon>
        <taxon>Pseudomonadati</taxon>
        <taxon>Bacteroidota</taxon>
        <taxon>Bacteroidia</taxon>
        <taxon>Bacteroidales</taxon>
        <taxon>Bacteroidaceae</taxon>
        <taxon>Jilunia</taxon>
    </lineage>
</organism>
<gene>
    <name evidence="13" type="ORF">H8744_07090</name>
</gene>
<keyword evidence="6 8" id="KW-0472">Membrane</keyword>
<evidence type="ECO:0000256" key="9">
    <source>
        <dbReference type="RuleBase" id="RU003357"/>
    </source>
</evidence>
<evidence type="ECO:0000256" key="2">
    <source>
        <dbReference type="ARBA" id="ARBA00022448"/>
    </source>
</evidence>
<dbReference type="InterPro" id="IPR039426">
    <property type="entry name" value="TonB-dep_rcpt-like"/>
</dbReference>
<comment type="subcellular location">
    <subcellularLocation>
        <location evidence="1 8">Cell outer membrane</location>
        <topology evidence="1 8">Multi-pass membrane protein</topology>
    </subcellularLocation>
</comment>
<dbReference type="Gene3D" id="2.170.130.10">
    <property type="entry name" value="TonB-dependent receptor, plug domain"/>
    <property type="match status" value="1"/>
</dbReference>
<dbReference type="RefSeq" id="WP_262434184.1">
    <property type="nucleotide sequence ID" value="NZ_JACRTF010000001.1"/>
</dbReference>
<dbReference type="Pfam" id="PF13715">
    <property type="entry name" value="CarbopepD_reg_2"/>
    <property type="match status" value="1"/>
</dbReference>
<keyword evidence="2 8" id="KW-0813">Transport</keyword>
<dbReference type="AlphaFoldDB" id="A0A926IQT5"/>
<feature type="domain" description="TonB-dependent receptor plug" evidence="12">
    <location>
        <begin position="203"/>
        <end position="330"/>
    </location>
</feature>
<dbReference type="Gene3D" id="2.40.170.20">
    <property type="entry name" value="TonB-dependent receptor, beta-barrel domain"/>
    <property type="match status" value="1"/>
</dbReference>
<dbReference type="InterPro" id="IPR008969">
    <property type="entry name" value="CarboxyPept-like_regulatory"/>
</dbReference>
<dbReference type="NCBIfam" id="TIGR04057">
    <property type="entry name" value="SusC_RagA_signa"/>
    <property type="match status" value="1"/>
</dbReference>
<proteinExistence type="inferred from homology"/>
<keyword evidence="7 8" id="KW-0998">Cell outer membrane</keyword>
<keyword evidence="5 9" id="KW-0798">TonB box</keyword>
<dbReference type="InterPro" id="IPR012910">
    <property type="entry name" value="Plug_dom"/>
</dbReference>
<evidence type="ECO:0000256" key="10">
    <source>
        <dbReference type="SAM" id="SignalP"/>
    </source>
</evidence>
<evidence type="ECO:0000256" key="6">
    <source>
        <dbReference type="ARBA" id="ARBA00023136"/>
    </source>
</evidence>
<name>A0A926IQT5_9BACT</name>
<evidence type="ECO:0000256" key="8">
    <source>
        <dbReference type="PROSITE-ProRule" id="PRU01360"/>
    </source>
</evidence>
<dbReference type="InterPro" id="IPR000531">
    <property type="entry name" value="Beta-barrel_TonB"/>
</dbReference>
<dbReference type="Gene3D" id="2.60.40.1120">
    <property type="entry name" value="Carboxypeptidase-like, regulatory domain"/>
    <property type="match status" value="1"/>
</dbReference>
<keyword evidence="13" id="KW-0675">Receptor</keyword>
<keyword evidence="4 8" id="KW-0812">Transmembrane</keyword>
<feature type="chain" id="PRO_5037417198" evidence="10">
    <location>
        <begin position="23"/>
        <end position="1109"/>
    </location>
</feature>
<evidence type="ECO:0000256" key="5">
    <source>
        <dbReference type="ARBA" id="ARBA00023077"/>
    </source>
</evidence>
<keyword evidence="14" id="KW-1185">Reference proteome</keyword>
<feature type="signal peptide" evidence="10">
    <location>
        <begin position="1"/>
        <end position="22"/>
    </location>
</feature>
<evidence type="ECO:0000256" key="1">
    <source>
        <dbReference type="ARBA" id="ARBA00004571"/>
    </source>
</evidence>
<dbReference type="InterPro" id="IPR036942">
    <property type="entry name" value="Beta-barrel_TonB_sf"/>
</dbReference>
<dbReference type="GO" id="GO:0009279">
    <property type="term" value="C:cell outer membrane"/>
    <property type="evidence" value="ECO:0007669"/>
    <property type="project" value="UniProtKB-SubCell"/>
</dbReference>
<dbReference type="EMBL" id="JACRTF010000001">
    <property type="protein sequence ID" value="MBC8593023.1"/>
    <property type="molecule type" value="Genomic_DNA"/>
</dbReference>
<evidence type="ECO:0000259" key="12">
    <source>
        <dbReference type="Pfam" id="PF07715"/>
    </source>
</evidence>
<evidence type="ECO:0000256" key="3">
    <source>
        <dbReference type="ARBA" id="ARBA00022452"/>
    </source>
</evidence>
<dbReference type="NCBIfam" id="TIGR04056">
    <property type="entry name" value="OMP_RagA_SusC"/>
    <property type="match status" value="1"/>
</dbReference>
<evidence type="ECO:0000259" key="11">
    <source>
        <dbReference type="Pfam" id="PF00593"/>
    </source>
</evidence>
<feature type="domain" description="TonB-dependent receptor-like beta-barrel" evidence="11">
    <location>
        <begin position="491"/>
        <end position="937"/>
    </location>
</feature>
<keyword evidence="10" id="KW-0732">Signal</keyword>
<dbReference type="FunFam" id="2.170.130.10:FF:000008">
    <property type="entry name" value="SusC/RagA family TonB-linked outer membrane protein"/>
    <property type="match status" value="1"/>
</dbReference>
<dbReference type="SUPFAM" id="SSF49464">
    <property type="entry name" value="Carboxypeptidase regulatory domain-like"/>
    <property type="match status" value="1"/>
</dbReference>